<dbReference type="InterPro" id="IPR044862">
    <property type="entry name" value="Pro_4_hyd_alph_FE2OG_OXY"/>
</dbReference>
<keyword evidence="1" id="KW-0732">Signal</keyword>
<feature type="signal peptide" evidence="1">
    <location>
        <begin position="1"/>
        <end position="24"/>
    </location>
</feature>
<evidence type="ECO:0000259" key="2">
    <source>
        <dbReference type="Pfam" id="PF13640"/>
    </source>
</evidence>
<dbReference type="Pfam" id="PF13640">
    <property type="entry name" value="2OG-FeII_Oxy_3"/>
    <property type="match status" value="1"/>
</dbReference>
<sequence length="336" mass="36746">MFLTALLLTGLLLPALLLAPLSSALPPPASSAGVHLVRSAFTPAECSSIVSLLKLRPREQDVRVDKSVSRVNYFDASPGRLSPGPYDWIYERVLEHFPRSPSPPPAAAAFPPLVDFVLLHEFSGSPAAPGFFDWHVDTSPNDGTGRTVNVNVMLSGPGDYEGGGLRVGERDVRPSRGDLYYYPANFPHKVGDVTGGTRHTLVLAVKSDDGERARSGYWERGRRNLDRLCFEGGEREPWEERRRLDVPPKWHMLRGEAALAAGRGGEADEAFGDMYAASGEAGEYAKTMDGEGRELAGRGEVEESLGFFRMAARIEPGNEVYRSHVEQVEKKLGLVD</sequence>
<comment type="caution">
    <text evidence="3">The sequence shown here is derived from an EMBL/GenBank/DDBJ whole genome shotgun (WGS) entry which is preliminary data.</text>
</comment>
<gene>
    <name evidence="3" type="ORF">TeGR_g3519</name>
</gene>
<proteinExistence type="predicted"/>
<evidence type="ECO:0000313" key="3">
    <source>
        <dbReference type="EMBL" id="GMI23994.1"/>
    </source>
</evidence>
<name>A0ABQ6MCY2_9STRA</name>
<organism evidence="3 4">
    <name type="scientific">Tetraparma gracilis</name>
    <dbReference type="NCBI Taxonomy" id="2962635"/>
    <lineage>
        <taxon>Eukaryota</taxon>
        <taxon>Sar</taxon>
        <taxon>Stramenopiles</taxon>
        <taxon>Ochrophyta</taxon>
        <taxon>Bolidophyceae</taxon>
        <taxon>Parmales</taxon>
        <taxon>Triparmaceae</taxon>
        <taxon>Tetraparma</taxon>
    </lineage>
</organism>
<accession>A0ABQ6MCY2</accession>
<evidence type="ECO:0000256" key="1">
    <source>
        <dbReference type="SAM" id="SignalP"/>
    </source>
</evidence>
<reference evidence="3 4" key="1">
    <citation type="journal article" date="2023" name="Commun. Biol.">
        <title>Genome analysis of Parmales, the sister group of diatoms, reveals the evolutionary specialization of diatoms from phago-mixotrophs to photoautotrophs.</title>
        <authorList>
            <person name="Ban H."/>
            <person name="Sato S."/>
            <person name="Yoshikawa S."/>
            <person name="Yamada K."/>
            <person name="Nakamura Y."/>
            <person name="Ichinomiya M."/>
            <person name="Sato N."/>
            <person name="Blanc-Mathieu R."/>
            <person name="Endo H."/>
            <person name="Kuwata A."/>
            <person name="Ogata H."/>
        </authorList>
    </citation>
    <scope>NUCLEOTIDE SEQUENCE [LARGE SCALE GENOMIC DNA]</scope>
</reference>
<protein>
    <recommendedName>
        <fullName evidence="2">Prolyl 4-hydroxylase alpha subunit Fe(2+) 2OG dioxygenase domain-containing protein</fullName>
    </recommendedName>
</protein>
<evidence type="ECO:0000313" key="4">
    <source>
        <dbReference type="Proteomes" id="UP001165060"/>
    </source>
</evidence>
<keyword evidence="4" id="KW-1185">Reference proteome</keyword>
<dbReference type="Gene3D" id="2.60.120.620">
    <property type="entry name" value="q2cbj1_9rhob like domain"/>
    <property type="match status" value="1"/>
</dbReference>
<feature type="chain" id="PRO_5047286029" description="Prolyl 4-hydroxylase alpha subunit Fe(2+) 2OG dioxygenase domain-containing protein" evidence="1">
    <location>
        <begin position="25"/>
        <end position="336"/>
    </location>
</feature>
<dbReference type="Proteomes" id="UP001165060">
    <property type="component" value="Unassembled WGS sequence"/>
</dbReference>
<feature type="domain" description="Prolyl 4-hydroxylase alpha subunit Fe(2+) 2OG dioxygenase" evidence="2">
    <location>
        <begin position="130"/>
        <end position="202"/>
    </location>
</feature>
<dbReference type="EMBL" id="BRYB01001364">
    <property type="protein sequence ID" value="GMI23994.1"/>
    <property type="molecule type" value="Genomic_DNA"/>
</dbReference>